<dbReference type="AlphaFoldDB" id="A0A067LY32"/>
<evidence type="ECO:0000313" key="2">
    <source>
        <dbReference type="Proteomes" id="UP000027195"/>
    </source>
</evidence>
<evidence type="ECO:0000313" key="1">
    <source>
        <dbReference type="EMBL" id="KDQ08149.1"/>
    </source>
</evidence>
<sequence>MRACGIRTRTLGVLGPLPLSGCHTTSRRLPPGRLPTTRRRSTVELTRRTRRIMRWTATTPIAARTLAPQNWMRSTTYGLPIL</sequence>
<dbReference type="HOGENOM" id="CLU_2558002_0_0_1"/>
<proteinExistence type="predicted"/>
<keyword evidence="2" id="KW-1185">Reference proteome</keyword>
<dbReference type="InParanoid" id="A0A067LY32"/>
<dbReference type="Proteomes" id="UP000027195">
    <property type="component" value="Unassembled WGS sequence"/>
</dbReference>
<dbReference type="EMBL" id="KL198094">
    <property type="protein sequence ID" value="KDQ08149.1"/>
    <property type="molecule type" value="Genomic_DNA"/>
</dbReference>
<organism evidence="1 2">
    <name type="scientific">Botryobasidium botryosum (strain FD-172 SS1)</name>
    <dbReference type="NCBI Taxonomy" id="930990"/>
    <lineage>
        <taxon>Eukaryota</taxon>
        <taxon>Fungi</taxon>
        <taxon>Dikarya</taxon>
        <taxon>Basidiomycota</taxon>
        <taxon>Agaricomycotina</taxon>
        <taxon>Agaricomycetes</taxon>
        <taxon>Cantharellales</taxon>
        <taxon>Botryobasidiaceae</taxon>
        <taxon>Botryobasidium</taxon>
    </lineage>
</organism>
<name>A0A067LY32_BOTB1</name>
<protein>
    <submittedName>
        <fullName evidence="1">Uncharacterized protein</fullName>
    </submittedName>
</protein>
<reference evidence="2" key="1">
    <citation type="journal article" date="2014" name="Proc. Natl. Acad. Sci. U.S.A.">
        <title>Extensive sampling of basidiomycete genomes demonstrates inadequacy of the white-rot/brown-rot paradigm for wood decay fungi.</title>
        <authorList>
            <person name="Riley R."/>
            <person name="Salamov A.A."/>
            <person name="Brown D.W."/>
            <person name="Nagy L.G."/>
            <person name="Floudas D."/>
            <person name="Held B.W."/>
            <person name="Levasseur A."/>
            <person name="Lombard V."/>
            <person name="Morin E."/>
            <person name="Otillar R."/>
            <person name="Lindquist E.A."/>
            <person name="Sun H."/>
            <person name="LaButti K.M."/>
            <person name="Schmutz J."/>
            <person name="Jabbour D."/>
            <person name="Luo H."/>
            <person name="Baker S.E."/>
            <person name="Pisabarro A.G."/>
            <person name="Walton J.D."/>
            <person name="Blanchette R.A."/>
            <person name="Henrissat B."/>
            <person name="Martin F."/>
            <person name="Cullen D."/>
            <person name="Hibbett D.S."/>
            <person name="Grigoriev I.V."/>
        </authorList>
    </citation>
    <scope>NUCLEOTIDE SEQUENCE [LARGE SCALE GENOMIC DNA]</scope>
    <source>
        <strain evidence="2">FD-172 SS1</strain>
    </source>
</reference>
<accession>A0A067LY32</accession>
<gene>
    <name evidence="1" type="ORF">BOTBODRAFT_38138</name>
</gene>